<reference evidence="1 2" key="1">
    <citation type="submission" date="2019-07" db="EMBL/GenBank/DDBJ databases">
        <title>De Novo Assembly of kiwifruit Actinidia rufa.</title>
        <authorList>
            <person name="Sugita-Konishi S."/>
            <person name="Sato K."/>
            <person name="Mori E."/>
            <person name="Abe Y."/>
            <person name="Kisaki G."/>
            <person name="Hamano K."/>
            <person name="Suezawa K."/>
            <person name="Otani M."/>
            <person name="Fukuda T."/>
            <person name="Manabe T."/>
            <person name="Gomi K."/>
            <person name="Tabuchi M."/>
            <person name="Akimitsu K."/>
            <person name="Kataoka I."/>
        </authorList>
    </citation>
    <scope>NUCLEOTIDE SEQUENCE [LARGE SCALE GENOMIC DNA]</scope>
    <source>
        <strain evidence="2">cv. Fuchu</strain>
    </source>
</reference>
<gene>
    <name evidence="1" type="ORF">Acr_15g0015760</name>
</gene>
<name>A0A7J0FYF4_9ERIC</name>
<proteinExistence type="predicted"/>
<comment type="caution">
    <text evidence="1">The sequence shown here is derived from an EMBL/GenBank/DDBJ whole genome shotgun (WGS) entry which is preliminary data.</text>
</comment>
<keyword evidence="2" id="KW-1185">Reference proteome</keyword>
<protein>
    <submittedName>
        <fullName evidence="1">Uncharacterized protein</fullName>
    </submittedName>
</protein>
<dbReference type="SUPFAM" id="SSF49723">
    <property type="entry name" value="Lipase/lipooxygenase domain (PLAT/LH2 domain)"/>
    <property type="match status" value="1"/>
</dbReference>
<sequence>MDQINDENMNKKMKYEEGEIKNIRGTVLLMKKKFLDSNDLTASLVDRLDEIVGNKVSLQLISAVNGDPGKPSLSLS</sequence>
<dbReference type="OrthoDB" id="1490254at2759"/>
<accession>A0A7J0FYF4</accession>
<organism evidence="1 2">
    <name type="scientific">Actinidia rufa</name>
    <dbReference type="NCBI Taxonomy" id="165716"/>
    <lineage>
        <taxon>Eukaryota</taxon>
        <taxon>Viridiplantae</taxon>
        <taxon>Streptophyta</taxon>
        <taxon>Embryophyta</taxon>
        <taxon>Tracheophyta</taxon>
        <taxon>Spermatophyta</taxon>
        <taxon>Magnoliopsida</taxon>
        <taxon>eudicotyledons</taxon>
        <taxon>Gunneridae</taxon>
        <taxon>Pentapetalae</taxon>
        <taxon>asterids</taxon>
        <taxon>Ericales</taxon>
        <taxon>Actinidiaceae</taxon>
        <taxon>Actinidia</taxon>
    </lineage>
</organism>
<dbReference type="InterPro" id="IPR036392">
    <property type="entry name" value="PLAT/LH2_dom_sf"/>
</dbReference>
<dbReference type="EMBL" id="BJWL01000015">
    <property type="protein sequence ID" value="GFZ02968.1"/>
    <property type="molecule type" value="Genomic_DNA"/>
</dbReference>
<evidence type="ECO:0000313" key="2">
    <source>
        <dbReference type="Proteomes" id="UP000585474"/>
    </source>
</evidence>
<dbReference type="Gene3D" id="2.60.60.20">
    <property type="entry name" value="PLAT/LH2 domain"/>
    <property type="match status" value="1"/>
</dbReference>
<evidence type="ECO:0000313" key="1">
    <source>
        <dbReference type="EMBL" id="GFZ02968.1"/>
    </source>
</evidence>
<dbReference type="Proteomes" id="UP000585474">
    <property type="component" value="Unassembled WGS sequence"/>
</dbReference>
<dbReference type="AlphaFoldDB" id="A0A7J0FYF4"/>